<feature type="compositionally biased region" description="Polar residues" evidence="7">
    <location>
        <begin position="1329"/>
        <end position="1345"/>
    </location>
</feature>
<evidence type="ECO:0000256" key="2">
    <source>
        <dbReference type="ARBA" id="ARBA00022553"/>
    </source>
</evidence>
<dbReference type="GO" id="GO:0003779">
    <property type="term" value="F:actin binding"/>
    <property type="evidence" value="ECO:0007669"/>
    <property type="project" value="UniProtKB-KW"/>
</dbReference>
<feature type="region of interest" description="Disordered" evidence="7">
    <location>
        <begin position="6480"/>
        <end position="6534"/>
    </location>
</feature>
<feature type="compositionally biased region" description="Polar residues" evidence="7">
    <location>
        <begin position="1449"/>
        <end position="1462"/>
    </location>
</feature>
<feature type="compositionally biased region" description="Polar residues" evidence="7">
    <location>
        <begin position="1515"/>
        <end position="1525"/>
    </location>
</feature>
<feature type="domain" description="Calponin-homology (CH)" evidence="8">
    <location>
        <begin position="1"/>
        <end position="63"/>
    </location>
</feature>
<feature type="compositionally biased region" description="Low complexity" evidence="7">
    <location>
        <begin position="1133"/>
        <end position="1147"/>
    </location>
</feature>
<evidence type="ECO:0000256" key="6">
    <source>
        <dbReference type="SAM" id="Coils"/>
    </source>
</evidence>
<feature type="region of interest" description="Disordered" evidence="7">
    <location>
        <begin position="3789"/>
        <end position="3810"/>
    </location>
</feature>
<evidence type="ECO:0000256" key="5">
    <source>
        <dbReference type="ARBA" id="ARBA00023203"/>
    </source>
</evidence>
<feature type="region of interest" description="Disordered" evidence="7">
    <location>
        <begin position="6191"/>
        <end position="6212"/>
    </location>
</feature>
<dbReference type="InterPro" id="IPR001715">
    <property type="entry name" value="CH_dom"/>
</dbReference>
<dbReference type="InterPro" id="IPR036872">
    <property type="entry name" value="CH_dom_sf"/>
</dbReference>
<feature type="region of interest" description="Disordered" evidence="7">
    <location>
        <begin position="6130"/>
        <end position="6157"/>
    </location>
</feature>
<dbReference type="Gene3D" id="1.10.418.10">
    <property type="entry name" value="Calponin-like domain"/>
    <property type="match status" value="2"/>
</dbReference>
<dbReference type="PANTHER" id="PTHR14514:SF4">
    <property type="entry name" value="NESPRIN-2"/>
    <property type="match status" value="1"/>
</dbReference>
<feature type="coiled-coil region" evidence="6">
    <location>
        <begin position="3380"/>
        <end position="3414"/>
    </location>
</feature>
<organism evidence="9 10">
    <name type="scientific">Danionella cerebrum</name>
    <dbReference type="NCBI Taxonomy" id="2873325"/>
    <lineage>
        <taxon>Eukaryota</taxon>
        <taxon>Metazoa</taxon>
        <taxon>Chordata</taxon>
        <taxon>Craniata</taxon>
        <taxon>Vertebrata</taxon>
        <taxon>Euteleostomi</taxon>
        <taxon>Actinopterygii</taxon>
        <taxon>Neopterygii</taxon>
        <taxon>Teleostei</taxon>
        <taxon>Ostariophysi</taxon>
        <taxon>Cypriniformes</taxon>
        <taxon>Danionidae</taxon>
        <taxon>Danioninae</taxon>
        <taxon>Danionella</taxon>
    </lineage>
</organism>
<feature type="region of interest" description="Disordered" evidence="7">
    <location>
        <begin position="6253"/>
        <end position="6272"/>
    </location>
</feature>
<keyword evidence="2" id="KW-0597">Phosphoprotein</keyword>
<evidence type="ECO:0000313" key="10">
    <source>
        <dbReference type="Proteomes" id="UP000316079"/>
    </source>
</evidence>
<feature type="compositionally biased region" description="Polar residues" evidence="7">
    <location>
        <begin position="1373"/>
        <end position="1392"/>
    </location>
</feature>
<feature type="coiled-coil region" evidence="6">
    <location>
        <begin position="4937"/>
        <end position="4997"/>
    </location>
</feature>
<keyword evidence="10" id="KW-1185">Reference proteome</keyword>
<dbReference type="PROSITE" id="PS50021">
    <property type="entry name" value="CH"/>
    <property type="match status" value="2"/>
</dbReference>
<feature type="compositionally biased region" description="Polar residues" evidence="7">
    <location>
        <begin position="962"/>
        <end position="1034"/>
    </location>
</feature>
<dbReference type="Pfam" id="PF00307">
    <property type="entry name" value="CH"/>
    <property type="match status" value="1"/>
</dbReference>
<dbReference type="Pfam" id="PF25034">
    <property type="entry name" value="Spectrin_SYNE1"/>
    <property type="match status" value="1"/>
</dbReference>
<dbReference type="InterPro" id="IPR057057">
    <property type="entry name" value="Spectrin_SYNE1"/>
</dbReference>
<keyword evidence="4" id="KW-0472">Membrane</keyword>
<gene>
    <name evidence="9" type="ORF">DNTS_015631</name>
</gene>
<feature type="compositionally biased region" description="Polar residues" evidence="7">
    <location>
        <begin position="4517"/>
        <end position="4531"/>
    </location>
</feature>
<feature type="coiled-coil region" evidence="6">
    <location>
        <begin position="2416"/>
        <end position="2486"/>
    </location>
</feature>
<feature type="compositionally biased region" description="Basic residues" evidence="7">
    <location>
        <begin position="1046"/>
        <end position="1056"/>
    </location>
</feature>
<dbReference type="EMBL" id="SRMA01025845">
    <property type="protein sequence ID" value="TRY90470.1"/>
    <property type="molecule type" value="Genomic_DNA"/>
</dbReference>
<feature type="coiled-coil region" evidence="6">
    <location>
        <begin position="2318"/>
        <end position="2345"/>
    </location>
</feature>
<evidence type="ECO:0000256" key="7">
    <source>
        <dbReference type="SAM" id="MobiDB-lite"/>
    </source>
</evidence>
<feature type="coiled-coil region" evidence="6">
    <location>
        <begin position="3633"/>
        <end position="3667"/>
    </location>
</feature>
<feature type="region of interest" description="Disordered" evidence="7">
    <location>
        <begin position="1129"/>
        <end position="1163"/>
    </location>
</feature>
<name>A0A553QKF1_9TELE</name>
<feature type="compositionally biased region" description="Basic and acidic residues" evidence="7">
    <location>
        <begin position="4379"/>
        <end position="4398"/>
    </location>
</feature>
<feature type="region of interest" description="Disordered" evidence="7">
    <location>
        <begin position="4136"/>
        <end position="4163"/>
    </location>
</feature>
<evidence type="ECO:0000259" key="8">
    <source>
        <dbReference type="PROSITE" id="PS50021"/>
    </source>
</evidence>
<feature type="region of interest" description="Disordered" evidence="7">
    <location>
        <begin position="935"/>
        <end position="1076"/>
    </location>
</feature>
<reference evidence="9 10" key="1">
    <citation type="journal article" date="2019" name="Sci. Data">
        <title>Hybrid genome assembly and annotation of Danionella translucida.</title>
        <authorList>
            <person name="Kadobianskyi M."/>
            <person name="Schulze L."/>
            <person name="Schuelke M."/>
            <person name="Judkewitz B."/>
        </authorList>
    </citation>
    <scope>NUCLEOTIDE SEQUENCE [LARGE SCALE GENOMIC DNA]</scope>
    <source>
        <strain evidence="9 10">Bolton</strain>
    </source>
</reference>
<feature type="compositionally biased region" description="Polar residues" evidence="7">
    <location>
        <begin position="1057"/>
        <end position="1076"/>
    </location>
</feature>
<dbReference type="SMART" id="SM00150">
    <property type="entry name" value="SPEC"/>
    <property type="match status" value="6"/>
</dbReference>
<feature type="region of interest" description="Disordered" evidence="7">
    <location>
        <begin position="867"/>
        <end position="910"/>
    </location>
</feature>
<feature type="compositionally biased region" description="Low complexity" evidence="7">
    <location>
        <begin position="1313"/>
        <end position="1324"/>
    </location>
</feature>
<feature type="compositionally biased region" description="Polar residues" evidence="7">
    <location>
        <begin position="1726"/>
        <end position="1739"/>
    </location>
</feature>
<protein>
    <recommendedName>
        <fullName evidence="8">Calponin-homology (CH) domain-containing protein</fullName>
    </recommendedName>
</protein>
<dbReference type="SUPFAM" id="SSF46966">
    <property type="entry name" value="Spectrin repeat"/>
    <property type="match status" value="2"/>
</dbReference>
<feature type="region of interest" description="Disordered" evidence="7">
    <location>
        <begin position="4361"/>
        <end position="4429"/>
    </location>
</feature>
<dbReference type="OrthoDB" id="18853at2759"/>
<feature type="compositionally biased region" description="Polar residues" evidence="7">
    <location>
        <begin position="6130"/>
        <end position="6139"/>
    </location>
</feature>
<dbReference type="STRING" id="623744.A0A553QKF1"/>
<dbReference type="PROSITE" id="PS00020">
    <property type="entry name" value="ACTININ_2"/>
    <property type="match status" value="1"/>
</dbReference>
<evidence type="ECO:0000256" key="4">
    <source>
        <dbReference type="ARBA" id="ARBA00023136"/>
    </source>
</evidence>
<evidence type="ECO:0000256" key="1">
    <source>
        <dbReference type="ARBA" id="ARBA00004308"/>
    </source>
</evidence>
<sequence>MSGQRITRERGRGTFQHRTNIEKALAFLKKRSIKLVNINVSDIMDGKPSIILGLIWTIIMHIHIEELASTLSFSSRQSSLESLASLDSRSTSSSARSSPVPCRGSPLHARFRVSAKKALLLWVREQCQRAGCTLNVKDFKLSWRSGVVFLAILQALRPNVVDLIKARTRTNRQNLEEAFHVAERELHVPRLLDPADVDVRDPDEKSIMTYVAQFLQYSKDASVSDEEMQRLSPVNIPSDFTPSIGASPLRQTSANQKAQEVTCWLEQAYQELIEGWDSTEGESYAERYQVFHTFIVSFNEQRRPVMPLLTAMKRTPQLSAEQRALRQAWDSLAEKLREYKTELDMSLPSPLNTVGRWLLRIEEVLSAEERDLTDHSRAVEETREKIETLKVCLEEMAHHVKKFNTFQNTNDFGETLVPVDKMEEIKRRFTSVRVTAKYHGIKLEYCERRHAVLDLLSQLNVKLHAWKRPYISQEAVRVLMQDWNETVNKQELTSLLEGALHKLKQTASKYTSKAALAGDSIRVNHQVGELEAEVTTTLEALRTVRATMGRVVTAWDNYSDMYTSLCAWLEQGPHGQRHGQSTEVTLSVMSEWSSRHAHLNDVAIYLLEVTDSQTSRAISDELCKINLLWADFAKTAQFSLAEESSVVLSSPQTVQALMREATQLLKEPVEVISGSLRTYTKRLQIMMKKLKDLDLDALSTSECHAETLNKLQQAIPEVMQTLCEAEQVCDQLRMSLSGLDGRLAELLHWEIEAREMYHLLKEEKHRQKRGQDPRARLLISRGLQLEGQVVMEEQDLQVMVMSFQKISPLQYLIASPMQDRVRTAVEKSQEAVGLLSSLGSCMDRSPSRDQPHTKICVQYQEEGKESESLKETLRISQSETLPAVRAKDQSQKPSEVSSQAPKTQQSTQPVPMIVIQQYEEKEFSPQPEMLPFAVKDSQSVSHKSQKVSETQSKRGTLKGQYVESQMTSEHMVQEQAENQCQVQGPIPRQSSQILQREASQAQSEQDLLTQSSGQFQEQEKTQIQAQSRSQCQSETQKDETGQHQASKQRRKGKKSKANLQNRPWLQQKGQLENVSQTKEVILKVEPKQEDKSETLGLDQCNVVQPKNIVESDEKGLKQGFPYEKVVKRPQPEPEVQAQAVTQTQPQQSDVSAQPPPTQSSQPHPTLMIHQQKQLHNQTVTPQQPHETILTQTHPKSITSIPQQEMAHRPSHPGVSLQRFPVSQALHQDVFRTAQPYPTTPMHSQMVLQGQQSAHGTVQNYPHLPKLYSPRQIVPQPKGSSPIQPRIISMPQPQLPFQSQTQIKAQDTTPFMFQPQGQPQWSSPGEILQANPNVQGPTPSQIQPHFQTHPQPQSLPPPQHQQWSPIRPGIVTGSYPSVQVSGQVDPSQHQMANQPPPNQLHWSSVRPESPWGQSQTQPQGPFPSHNWRPVSPERGYPKPENQCLGVRPQPQFQSLPRPQSPQKQWGPVQSGHQVQVSSQSLSQPVTPWNHPMRPQTPQQLQQKSVSSRTEAAFHQGLSQSQTAQAPLQTQDLKRADLQEQPQQELTSVVKQPVLAQAPPKAYSEAYVKAQALVRNRFEEAKHCLQEHILEAISVFKDKGMTDEQESVKEESLRSLDPELLEEFLRAAEGMEAFCTPSELRDMEFFTQSVRTQWKGCFSTEGSLAEAGKQLEALKELCDTLSPEDAHRLAQAQLRECERRLAAIQRQFSGDGDTPVTDPGPQMEQTKEPQTQKVPSVSPTERPTEAVGPVSPQRPRTVEKREIVKQTSTEEDRYRSSRFALQAQLNRNEQCMLGDRPSESVSPTDLQKRLRELKSLWDETESLWKEYEMLCIQCVQYNERGVEQDRMELTVRWREQRTQLQGRVDSLGSALELMDSIKLKISEISERLEKFIKEPKDIKGYALVNPAILRDVKDLDESIQTEMDRLSRFDSEPSHLDLRDRSPLTQVVLKHRSSLDRLRQQVRKSDAAARALDRFLMSLRTVELDVSSVLSAPSSESLVLQDSRSKLTLIRKGVSSLQDKAPQLDQLLGGAQLEVTQDKSPISCLDMVSVLVRRVEEVDDHLMIRQSEIQQEQHNKGFGVRRKNLQAELRKVLGTAEKQGLKDPTMPAVQHRIRALSDLESQLNSLRPEYQSIRKAMSEDSENSDTGEEELGFLWDETERAITDRLDQCNVLLDLLKKFQSCRSYIGNTLQRAEQTINEQASYMGKENLQRLIAKVIDIKEDLSGLGPKMEEFRSVCRLLQSQLKTIPDCSEIPFETEADALVDTWLDVSEKTDSYLDNLRVGLELWEKQLVLGGEVDSWASDKLMNFSESHPFNSEEDVLSMKNEIESQEDNLENFHRKLLEIQELLQSKESPLELQVMETNLSKKMEQVKELFTDCTDVFKEVLKVKSHLIEKIDSYQSSVENIRSMVDVVSSDDRTQLEAHLQDLCEQLLEQENQAESLLKEINLMSSITGPQVLDELTNHSKRLKNIISETQEMIRQKKEQKQKSFLQTLKEEFQSFEEWLQDEQLSVNECFENPERKQDVEISMQRLTCFLDSREGEQHLTQLKERFMSSGQLKVSSEAQALFSTWHQEQEGELATLKAHCQGRHKQLDDIIQNFNCLQEEHDHLKDWLQQREQVPELREKLRQIQEQFLKESVRVEAFRDILSSIRMRGLRGDALLKDSETLIDQYHSLGILLENQAQMHKTLDDQIESIQSTAEQIRAWIRGLKRGLDSVGADATAQEKNNNAQGVLDQHSNGDGKLAALKDELVALCSHEILEDTRRQELMRTHTIIESEWKRVLNLAQQLKQQADVQGTLCKELENLQAQEESTKIWLREKLQILQSLGKEQPHEKLNTIQAVLDLKEEADSKLASFQRHGQSLCSYKELEIGKRTHIEQTQREMVEEWRKMLEFALGLKSQAMHEESINRDLQNFYDQGEDTRSWIGQLREILDALPGMSSFQECLNGAERSEGDCKLADLQMMGESLCSCGDMEEDKRQTIHQILLDLQQEWSRVKMNAHEMKIRSELEISLHKDLHDLKEHMDNTQSWIHDQRLKIQLLREDTILQERMSGAQAILNSESEGEHKLSTLRRKTEDLCSREGLKEDRKQQIQLNLRSIKDEWIRILESAQEIKKQAELQDSFAKELEKFYSQEESTCSWVKSQKEVLDSLGKNIHGTQDQIEERLSKVQTLASLHSEANSKITALKRTMEHLCNSKDADDDTMHSLGIKIKTVEEEWTATLQQAQEVQSFLRGTVERLVSCQCQKEQLRSRLEQVKEQTASLPHRFPWPGLGDRRHTVEQAKSLLDRTRALNPSLSAVRALCREMSQLTRDSSWIDPSWATMEECIPEIVKELTEFCVNLEEEIQKERACAQLVEQHSVAQDWLRDQVKGFGALPTERHGLQGAVNTLKALLQTVDREKREMEELDAVKESLKNICTPEGWDALTLEVSHLHDLCLTSEKEMRERLAVCEARLRDVDCRLSGQAQILREQAQDLLNDLRAQDHILGFPVGSQNISLLQESWHSFKTCEHDLEGLEAKVRDLGHALRTVPANEEPPSDVISVVDTVTQQYCSLRSKLSERQNDCADSTVQCVRQALQNIQSWNQATDANPPPCSASSMQAAIEEGTKLHKSLQVALSHKELLRDCLGPDLAGKLERDGLKNLKDAEINLNHLKQELENVVEKVKQEVQSFPFEAETIQTVSLDSNATLPMEFEQLGFVPSTFITQSCKITNEIVQEEVLPIENPESQIHLRSMPETTREIDVQTSKKSTSILQTVIDQSDITFNKSGVPSVSHVEIGATIDDLVSVALETKANEESSSSKPPHNLATEPEIDNQGFKICSNLSTKGKDFTSENSSSPSFDYAVQGDGVEVVIAESYKKEEDLFIPHSHEEFRGECEAQTKKIAMLILDVDNVQIRHMETFRDGTTVTNESASTSTLYQSLERQEEESTSSLPGQSRIVSDGASEVIAAFSSDNGPNAAIADSDWTVDVGPRDNQCRYIILDLHEEVRYDKTLEGVASGTIETSRDIESEVDQTVQTRHFGEAMQSVVKEDTRKTPFAGSPLIGIHPKFVPPGGESSLVGDSKMLKNKPEAQLASEFLSEESPPLFGGKAQLTEPEPKPTPPVRRRNGKSEVQSNWDKSSVLERKPVIEETMEVIVQHETKRTSSHYEYTGECEPRPTPPVRQRSKNTLDVQQTSVSTSEWIHESFETITPKPTPPVRRRKDGEIEAQCYMEDITPTPPTRQHKADTLSLNLELDVQEAVLPTPPSRRRREKLGNERFSLDLESQPTPPARRRKEKEDRRLSLQVEIQPTPPARRRKERERLSCDLETQPTPPLRRHKHKVDSDLLSQSDIMKTADYTEKNPVKLTPPLRRKPSQLEEDVAMVVGGEKEDGVTNVKPTPPTRRKDSKAEMDKPTPRRKDSGAEVDTLSTSPVIKPEGLLPTPPTRRKKSQPDVEKLHFMAEEPLVMTSPSSSHQESSTDEKLSLCTKLEAHNVPITKEKDEVAIPSFGYMEQEERTEDSLYFEATIVISQAERVQDKSVEVSSQESLSTEGTESPTEEVNELMGPTMLDTFTEIQKMIENGPNSKLIEGLPHENTEKLLNTTCTDLEARLKRLVFLLLDLRTCPATLSSSNMEKQLEEAEECRRSAQIQVSMISRKDRANGDISTGTNGTAYDTDALQQLRAQWNAALWDAASSVHSKEAQLQMVVDFNKQTQKVKATLERLRTDCETLTTSPSTSSLAEEERLRSFLRNIELERIVLGELIQMHAKLSPHLSPPERQAAEIQQSNLQNQWSVLEKDAEISLYKVVAFAKENSSLLLEISELNDQLKDTQKLLDMKKSQAVLWDAKGAEEIMNINADLTSNHQQYLYLQQTSEVLARGFELKPETCRIEQDLQGIKDRLDQIREQLVIVTPSSSNPVLSKIVKVMTDALAWAKQTECDVKGRQKKVSLLPEDVHRQIKDLKKLQSEMSSKQSQLKALVEEVTELMGHLGSADLSMVNSALVTLENLSKSTEGKLNEAVREIELGLQTREKLSEQIADVDSWVVGHLRKEALRREDYQSLSMAELDRRLRQIQDTLGEAEKQSAVTEALLMKSRDIASELSVLESTQLHEKLTNLQEDLKSIVIYEKACCQKVTEVLQGQECSQRKVSSLENSLRQMLVDVNKHRFPVTKDSLSAIEPFKQMIMERKSQVEQVSPCAEDKRRELISVIAELHHKIVDLELKAQTHERYLGLIKFVEDSKQEIEAQIPKTKDTGLDIDERYRVCQSLLIQLPLLKLLCDETRDELHGIMTDLYPSQLSAEETRLKEILESLSTSELMVNNNLQILEWDLLKDIHYPSEMTVFKQFLEDTSVELEKPSMIDPKEKLIEKQLRKCIVLRKNVESQTRILEFLEKRVESQHLQDSEQLFNLKDVVLEKCDQQIVNLTQAKELLRNYSNAVMGTIRFLQRAESALLPSVCSARSCSERLKDAQQALLNLDTEFQSHISQLQTQTPKHSCFKPEQVEFLHSEVLGKLLVKQATLKAQAQIQLESLKRCVDNQKHSRKCYEELCQRVRDSETLLSQCASKKITSHKDCKDQQQSLKALMEDVAMLTEKLENLREWCSLYGCRELREDAVSAIWGQVARLQRCANDLHTRSEQMEAEWSNVMMSLAQAASMMEQVSAELPDSSRENITSDELQDLLLFWSQFQDRLDCEQRALSSFELRTARLLGIPAHLEQAPPIEMCQQLRLLQERYHSLKEQSSRGQRAVRTEVEQRERVSENLEGVKEWLESAVSLLSVLENEPSKKQLQTLHSQLCTQKAVLQRISESLKMMYSDKNTSIPEEIEVLLLEASQSIQAVEEQVKSAVEKSGPLHRLSAKISEIKAGLGSVQSWLEQKSINFTEAESTQKRVWDELDGLHTRLTAVEVELQDVCEIHSDESQPIVDILAGTQQIHTHLTKQAEQRTAFLSKVKDWLQEHEEMVKGSQNWISEAQSWLTTPCTYTTARCLDSHVNALQMVLDDSAQMRRTLQGFGGTLTEMGSVFDITPLEEQLSNADRRVSDMQHSLLGPLSQLEHAAAEVDAIESEVKVMEKDIAQIKSALTIKEDISLDSLKVTEDRIELMKRTVAEMQKCKEGLCLPEKAENTLLVFKKAELLEKQLLELEQLTLEYSMEVQETPATLPSATSLNAPPISVPPTITEEEPQENGQIQIVHVEEDVLKKSGATLMTVEQSTAEQRLSWISLRSSHPQTETQQESEEDEEIYEDAIDMEEDASDVEYEDCLITQDEETRRMSPTFNVEVESCGTSGEASSEVDAEESQSLAADMQGAWMGPHNSATQTNTLSETQAPPTETLAISPEVTTSEKRVGGALEQPVGGAKEPTVTHLDETHTSSNTREQSDTWDTHFTARAHLERTVSTSLEVDAGGLECLSTNGLLQACHERAEMLAVCLDRAQVSLEQGKEKEQDRAMQQNIQQQLHNCQSSLVDIEQRISDLPVCGLKEQEQTEAESLNSKLQLLKKRLLTVQLQLQEKHADQQSSDESQRPLKARLSRSLSAQEMLSSSRTKLFRQSSLQQQKKLEHGLNEQKDLTKAIAFQGSRARTQGKNENPGKWTHLSSRLNKALDSEKDEDKDQEESEIPTPSVHLWDGAAAALCQQEIQSSVSRLKKLQSSAATQHPQVLDEGLFEVLSGVNLTLSSLSHTLVFHPGGSQSDALNQLQQLKSLAAELSSLSSTLTSQGLEVIKLLSSGSAFSEASSCFDLLTQSLCDIQKTLAEKQEQLQEKINLLQAHGGQKQGVKEIKRELKKLRDETEMKDQPPSLTQQITTLEVVLESVWGDLEQHCGVVQWSLDQQQMSETLLKGLQMLLYLAKDKLAFISKLELRNTSQLQILLNTHTSFFLSLGIHLRRMQQLSVRMPHSTPSAWETQRSEVESDVYSVLQQAQAVGARLQSLMQV</sequence>
<feature type="region of interest" description="Disordered" evidence="7">
    <location>
        <begin position="6572"/>
        <end position="6591"/>
    </location>
</feature>
<dbReference type="InterPro" id="IPR018159">
    <property type="entry name" value="Spectrin/alpha-actinin"/>
</dbReference>
<dbReference type="Proteomes" id="UP000316079">
    <property type="component" value="Unassembled WGS sequence"/>
</dbReference>
<dbReference type="SUPFAM" id="SSF47576">
    <property type="entry name" value="Calponin-homology domain, CH-domain"/>
    <property type="match status" value="1"/>
</dbReference>
<feature type="compositionally biased region" description="Polar residues" evidence="7">
    <location>
        <begin position="1494"/>
        <end position="1508"/>
    </location>
</feature>
<feature type="coiled-coil region" evidence="6">
    <location>
        <begin position="5547"/>
        <end position="5574"/>
    </location>
</feature>
<dbReference type="SMART" id="SM00033">
    <property type="entry name" value="CH"/>
    <property type="match status" value="1"/>
</dbReference>
<evidence type="ECO:0000256" key="3">
    <source>
        <dbReference type="ARBA" id="ARBA00022737"/>
    </source>
</evidence>
<feature type="region of interest" description="Disordered" evidence="7">
    <location>
        <begin position="4510"/>
        <end position="4535"/>
    </location>
</feature>
<dbReference type="PANTHER" id="PTHR14514">
    <property type="entry name" value="PKA ANCHORING PROTEIN"/>
    <property type="match status" value="1"/>
</dbReference>
<keyword evidence="5" id="KW-0009">Actin-binding</keyword>
<feature type="coiled-coil region" evidence="6">
    <location>
        <begin position="4789"/>
        <end position="4816"/>
    </location>
</feature>
<accession>A0A553QKF1</accession>
<feature type="region of interest" description="Disordered" evidence="7">
    <location>
        <begin position="4077"/>
        <end position="4115"/>
    </location>
</feature>
<feature type="compositionally biased region" description="Low complexity" evidence="7">
    <location>
        <begin position="1467"/>
        <end position="1484"/>
    </location>
</feature>
<feature type="coiled-coil region" evidence="6">
    <location>
        <begin position="6025"/>
        <end position="6052"/>
    </location>
</feature>
<proteinExistence type="predicted"/>
<feature type="region of interest" description="Disordered" evidence="7">
    <location>
        <begin position="4233"/>
        <end position="4321"/>
    </location>
</feature>
<dbReference type="FunFam" id="1.10.418.10:FF:000057">
    <property type="entry name" value="Calmin"/>
    <property type="match status" value="1"/>
</dbReference>
<comment type="caution">
    <text evidence="9">The sequence shown here is derived from an EMBL/GenBank/DDBJ whole genome shotgun (WGS) entry which is preliminary data.</text>
</comment>
<keyword evidence="6" id="KW-0175">Coiled coil</keyword>
<dbReference type="Gene3D" id="1.20.58.60">
    <property type="match status" value="5"/>
</dbReference>
<comment type="subcellular location">
    <subcellularLocation>
        <location evidence="1">Endomembrane system</location>
    </subcellularLocation>
</comment>
<feature type="region of interest" description="Disordered" evidence="7">
    <location>
        <begin position="1704"/>
        <end position="1755"/>
    </location>
</feature>
<keyword evidence="3" id="KW-0677">Repeat</keyword>
<evidence type="ECO:0000313" key="9">
    <source>
        <dbReference type="EMBL" id="TRY90470.1"/>
    </source>
</evidence>
<feature type="compositionally biased region" description="Polar residues" evidence="7">
    <location>
        <begin position="6501"/>
        <end position="6525"/>
    </location>
</feature>
<feature type="region of interest" description="Disordered" evidence="7">
    <location>
        <begin position="1310"/>
        <end position="1525"/>
    </location>
</feature>
<feature type="coiled-coil region" evidence="6">
    <location>
        <begin position="6450"/>
        <end position="6477"/>
    </location>
</feature>
<feature type="compositionally biased region" description="Polar residues" evidence="7">
    <location>
        <begin position="891"/>
        <end position="909"/>
    </location>
</feature>
<dbReference type="InterPro" id="IPR001589">
    <property type="entry name" value="Actinin_actin-bd_CS"/>
</dbReference>
<feature type="domain" description="Calponin-homology (CH)" evidence="8">
    <location>
        <begin position="113"/>
        <end position="219"/>
    </location>
</feature>